<protein>
    <submittedName>
        <fullName evidence="1">Uncharacterized protein</fullName>
    </submittedName>
</protein>
<gene>
    <name evidence="1" type="ORF">LCGC14_1722720</name>
</gene>
<reference evidence="1" key="1">
    <citation type="journal article" date="2015" name="Nature">
        <title>Complex archaea that bridge the gap between prokaryotes and eukaryotes.</title>
        <authorList>
            <person name="Spang A."/>
            <person name="Saw J.H."/>
            <person name="Jorgensen S.L."/>
            <person name="Zaremba-Niedzwiedzka K."/>
            <person name="Martijn J."/>
            <person name="Lind A.E."/>
            <person name="van Eijk R."/>
            <person name="Schleper C."/>
            <person name="Guy L."/>
            <person name="Ettema T.J."/>
        </authorList>
    </citation>
    <scope>NUCLEOTIDE SEQUENCE</scope>
</reference>
<organism evidence="1">
    <name type="scientific">marine sediment metagenome</name>
    <dbReference type="NCBI Taxonomy" id="412755"/>
    <lineage>
        <taxon>unclassified sequences</taxon>
        <taxon>metagenomes</taxon>
        <taxon>ecological metagenomes</taxon>
    </lineage>
</organism>
<sequence length="108" mass="11850">MGTCVRLIVPTNNGNELVPIIGRIVGRFGGTTVTKGNGCWASKQANGCVTRDAITVLDTSVPMWSPTIRQWWVDLAEVVREEWGQESVFLSIHEETAFLVESDSVTTI</sequence>
<name>A0A0F9HBQ4_9ZZZZ</name>
<dbReference type="AlphaFoldDB" id="A0A0F9HBQ4"/>
<dbReference type="EMBL" id="LAZR01015525">
    <property type="protein sequence ID" value="KKM09622.1"/>
    <property type="molecule type" value="Genomic_DNA"/>
</dbReference>
<comment type="caution">
    <text evidence="1">The sequence shown here is derived from an EMBL/GenBank/DDBJ whole genome shotgun (WGS) entry which is preliminary data.</text>
</comment>
<accession>A0A0F9HBQ4</accession>
<proteinExistence type="predicted"/>
<evidence type="ECO:0000313" key="1">
    <source>
        <dbReference type="EMBL" id="KKM09622.1"/>
    </source>
</evidence>